<proteinExistence type="predicted"/>
<dbReference type="SUPFAM" id="SSF53335">
    <property type="entry name" value="S-adenosyl-L-methionine-dependent methyltransferases"/>
    <property type="match status" value="1"/>
</dbReference>
<dbReference type="PANTHER" id="PTHR36362">
    <property type="entry name" value="DNA-DIRECTED RNA POLYMERASE SUBUNIT BETA"/>
    <property type="match status" value="1"/>
</dbReference>
<reference evidence="2" key="1">
    <citation type="submission" date="2021-01" db="EMBL/GenBank/DDBJ databases">
        <authorList>
            <person name="Corre E."/>
            <person name="Pelletier E."/>
            <person name="Niang G."/>
            <person name="Scheremetjew M."/>
            <person name="Finn R."/>
            <person name="Kale V."/>
            <person name="Holt S."/>
            <person name="Cochrane G."/>
            <person name="Meng A."/>
            <person name="Brown T."/>
            <person name="Cohen L."/>
        </authorList>
    </citation>
    <scope>NUCLEOTIDE SEQUENCE</scope>
    <source>
        <strain evidence="2">B650</strain>
    </source>
</reference>
<evidence type="ECO:0000313" key="2">
    <source>
        <dbReference type="EMBL" id="CAD9571565.1"/>
    </source>
</evidence>
<keyword evidence="1" id="KW-0812">Transmembrane</keyword>
<dbReference type="AlphaFoldDB" id="A0A7S2KCR3"/>
<protein>
    <submittedName>
        <fullName evidence="2">Uncharacterized protein</fullName>
    </submittedName>
</protein>
<accession>A0A7S2KCR3</accession>
<feature type="transmembrane region" description="Helical" evidence="1">
    <location>
        <begin position="21"/>
        <end position="42"/>
    </location>
</feature>
<dbReference type="InterPro" id="IPR029063">
    <property type="entry name" value="SAM-dependent_MTases_sf"/>
</dbReference>
<dbReference type="Gene3D" id="3.40.50.150">
    <property type="entry name" value="Vaccinia Virus protein VP39"/>
    <property type="match status" value="1"/>
</dbReference>
<dbReference type="PANTHER" id="PTHR36362:SF1">
    <property type="entry name" value="DNA-DIRECTED RNA POLYMERASE SUBUNIT BETA"/>
    <property type="match status" value="1"/>
</dbReference>
<name>A0A7S2KCR3_9STRA</name>
<evidence type="ECO:0000256" key="1">
    <source>
        <dbReference type="SAM" id="Phobius"/>
    </source>
</evidence>
<keyword evidence="1" id="KW-1133">Transmembrane helix</keyword>
<sequence>MAAISRNRNRDTMRWGRGLNATQLLLIVVVIWCLFNSIPWSWSLDKSDVAAEPDDMDKAYLRSTSTSNAMASTVEDQQPDGIVSAHQWPARITSELGNVLVKIGKSFVDDAKQNFINDLDEFLRVYQERPDKTNLCGVRINHALAIWLTVRGLKPTAIIESGVNAGQSTYFMRHAAGPETKIFAIDPLDKPICGQNKRWIDEINTEYFVGATFKDLSEIDWLGKAKVGDIDPDKTLLYLDDHVGAFPRLATMLKVGFQHVLLEDNYKAGEGATRFDKAGLTFKQMFSKISEDSKWLHSNTLVYAEFPPLVSGSAHDKSQEPYKKAGGFLHRSDTNIDMVEPLFRPELEEETEDKRVFEKIMSALDLPLPITDRETYMQVMNYQFISYLKIQKLSPILRTKMGFHSD</sequence>
<organism evidence="2">
    <name type="scientific">Leptocylindrus danicus</name>
    <dbReference type="NCBI Taxonomy" id="163516"/>
    <lineage>
        <taxon>Eukaryota</taxon>
        <taxon>Sar</taxon>
        <taxon>Stramenopiles</taxon>
        <taxon>Ochrophyta</taxon>
        <taxon>Bacillariophyta</taxon>
        <taxon>Coscinodiscophyceae</taxon>
        <taxon>Chaetocerotophycidae</taxon>
        <taxon>Leptocylindrales</taxon>
        <taxon>Leptocylindraceae</taxon>
        <taxon>Leptocylindrus</taxon>
    </lineage>
</organism>
<gene>
    <name evidence="2" type="ORF">LDAN0321_LOCUS7560</name>
</gene>
<keyword evidence="1" id="KW-0472">Membrane</keyword>
<dbReference type="EMBL" id="HBGY01011924">
    <property type="protein sequence ID" value="CAD9571565.1"/>
    <property type="molecule type" value="Transcribed_RNA"/>
</dbReference>